<name>A0AAD8ILD1_9APIA</name>
<organism evidence="5 6">
    <name type="scientific">Heracleum sosnowskyi</name>
    <dbReference type="NCBI Taxonomy" id="360622"/>
    <lineage>
        <taxon>Eukaryota</taxon>
        <taxon>Viridiplantae</taxon>
        <taxon>Streptophyta</taxon>
        <taxon>Embryophyta</taxon>
        <taxon>Tracheophyta</taxon>
        <taxon>Spermatophyta</taxon>
        <taxon>Magnoliopsida</taxon>
        <taxon>eudicotyledons</taxon>
        <taxon>Gunneridae</taxon>
        <taxon>Pentapetalae</taxon>
        <taxon>asterids</taxon>
        <taxon>campanulids</taxon>
        <taxon>Apiales</taxon>
        <taxon>Apiaceae</taxon>
        <taxon>Apioideae</taxon>
        <taxon>apioid superclade</taxon>
        <taxon>Tordylieae</taxon>
        <taxon>Tordyliinae</taxon>
        <taxon>Heracleum</taxon>
    </lineage>
</organism>
<dbReference type="AlphaFoldDB" id="A0AAD8ILD1"/>
<reference evidence="5" key="1">
    <citation type="submission" date="2023-02" db="EMBL/GenBank/DDBJ databases">
        <title>Genome of toxic invasive species Heracleum sosnowskyi carries increased number of genes despite the absence of recent whole-genome duplications.</title>
        <authorList>
            <person name="Schelkunov M."/>
            <person name="Shtratnikova V."/>
            <person name="Makarenko M."/>
            <person name="Klepikova A."/>
            <person name="Omelchenko D."/>
            <person name="Novikova G."/>
            <person name="Obukhova E."/>
            <person name="Bogdanov V."/>
            <person name="Penin A."/>
            <person name="Logacheva M."/>
        </authorList>
    </citation>
    <scope>NUCLEOTIDE SEQUENCE</scope>
    <source>
        <strain evidence="5">Hsosn_3</strain>
        <tissue evidence="5">Leaf</tissue>
    </source>
</reference>
<evidence type="ECO:0000256" key="1">
    <source>
        <dbReference type="ARBA" id="ARBA00005771"/>
    </source>
</evidence>
<dbReference type="Gene3D" id="3.40.50.300">
    <property type="entry name" value="P-loop containing nucleotide triphosphate hydrolases"/>
    <property type="match status" value="1"/>
</dbReference>
<feature type="domain" description="Sulfotransferase" evidence="4">
    <location>
        <begin position="64"/>
        <end position="253"/>
    </location>
</feature>
<dbReference type="EMBL" id="JAUIZM010000004">
    <property type="protein sequence ID" value="KAK1387248.1"/>
    <property type="molecule type" value="Genomic_DNA"/>
</dbReference>
<evidence type="ECO:0000256" key="3">
    <source>
        <dbReference type="RuleBase" id="RU361155"/>
    </source>
</evidence>
<comment type="caution">
    <text evidence="5">The sequence shown here is derived from an EMBL/GenBank/DDBJ whole genome shotgun (WGS) entry which is preliminary data.</text>
</comment>
<gene>
    <name evidence="5" type="ORF">POM88_015426</name>
</gene>
<proteinExistence type="inferred from homology"/>
<dbReference type="SUPFAM" id="SSF52540">
    <property type="entry name" value="P-loop containing nucleoside triphosphate hydrolases"/>
    <property type="match status" value="1"/>
</dbReference>
<dbReference type="PANTHER" id="PTHR11783">
    <property type="entry name" value="SULFOTRANSFERASE SULT"/>
    <property type="match status" value="1"/>
</dbReference>
<sequence length="291" mass="33222">MESKPAQPLEQVDDNKEFEDLLSSLPREKGFMSSSSYQYQGFWYPPSLLQGVINCQKHLKPLENDIFIVTAPKSGTTWMKGIIYALMNREAHPPHTPHHPLLNNAPRDLVPFLEVLSPSEYDSVCNSPDRNARIFATHIPVVSLPKSVTASLSNCKIVYMCRDIKDNFVSLFHFGNKANLGSSPISLEDAFNLYCKGVSAPGPVWDQILGYWIESQKNPHKVLFMRYEEMKDEPKLQLRRLAKLFEIPFSLEEENSGLFIFPERCGWRLEKLASRLDEITEEKFRGSGLSL</sequence>
<dbReference type="InterPro" id="IPR027417">
    <property type="entry name" value="P-loop_NTPase"/>
</dbReference>
<evidence type="ECO:0000313" key="5">
    <source>
        <dbReference type="EMBL" id="KAK1387248.1"/>
    </source>
</evidence>
<dbReference type="InterPro" id="IPR000863">
    <property type="entry name" value="Sulfotransferase_dom"/>
</dbReference>
<dbReference type="GO" id="GO:0008146">
    <property type="term" value="F:sulfotransferase activity"/>
    <property type="evidence" value="ECO:0007669"/>
    <property type="project" value="InterPro"/>
</dbReference>
<dbReference type="Proteomes" id="UP001237642">
    <property type="component" value="Unassembled WGS sequence"/>
</dbReference>
<evidence type="ECO:0000259" key="4">
    <source>
        <dbReference type="Pfam" id="PF00685"/>
    </source>
</evidence>
<protein>
    <recommendedName>
        <fullName evidence="3">Sulfotransferase</fullName>
        <ecNumber evidence="3">2.8.2.-</ecNumber>
    </recommendedName>
</protein>
<dbReference type="EC" id="2.8.2.-" evidence="3"/>
<reference evidence="5" key="2">
    <citation type="submission" date="2023-05" db="EMBL/GenBank/DDBJ databases">
        <authorList>
            <person name="Schelkunov M.I."/>
        </authorList>
    </citation>
    <scope>NUCLEOTIDE SEQUENCE</scope>
    <source>
        <strain evidence="5">Hsosn_3</strain>
        <tissue evidence="5">Leaf</tissue>
    </source>
</reference>
<keyword evidence="6" id="KW-1185">Reference proteome</keyword>
<accession>A0AAD8ILD1</accession>
<evidence type="ECO:0000313" key="6">
    <source>
        <dbReference type="Proteomes" id="UP001237642"/>
    </source>
</evidence>
<dbReference type="Pfam" id="PF00685">
    <property type="entry name" value="Sulfotransfer_1"/>
    <property type="match status" value="1"/>
</dbReference>
<comment type="similarity">
    <text evidence="1 3">Belongs to the sulfotransferase 1 family.</text>
</comment>
<keyword evidence="2 3" id="KW-0808">Transferase</keyword>
<evidence type="ECO:0000256" key="2">
    <source>
        <dbReference type="ARBA" id="ARBA00022679"/>
    </source>
</evidence>